<sequence length="73" mass="7640">MKKSTALAAIAASTFVIGAYAEQDHKVTTSVAEAHEQQSAQSIVDDLGIESGTYELIATSEGSPETWEGLLAN</sequence>
<feature type="signal peptide" evidence="1">
    <location>
        <begin position="1"/>
        <end position="21"/>
    </location>
</feature>
<reference evidence="2 3" key="1">
    <citation type="submission" date="2020-12" db="EMBL/GenBank/DDBJ databases">
        <title>Draft genome sequence of the commensal strain Corynebacterium tuberculostearicum MFP09/CIP 102622 isolated from human skin.</title>
        <authorList>
            <person name="Boukerb A.M."/>
            <person name="Janvier X."/>
            <person name="Feuilloley M.G.J."/>
            <person name="Groboillot A."/>
        </authorList>
    </citation>
    <scope>NUCLEOTIDE SEQUENCE [LARGE SCALE GENOMIC DNA]</scope>
    <source>
        <strain evidence="2 3">CIP 102622</strain>
    </source>
</reference>
<keyword evidence="3" id="KW-1185">Reference proteome</keyword>
<comment type="caution">
    <text evidence="2">The sequence shown here is derived from an EMBL/GenBank/DDBJ whole genome shotgun (WGS) entry which is preliminary data.</text>
</comment>
<dbReference type="RefSeq" id="WP_005326926.1">
    <property type="nucleotide sequence ID" value="NZ_JAEHFL010000009.1"/>
</dbReference>
<keyword evidence="1" id="KW-0732">Signal</keyword>
<gene>
    <name evidence="2" type="ORF">JDP02_07100</name>
</gene>
<dbReference type="EMBL" id="JAEHFL010000009">
    <property type="protein sequence ID" value="MBK3428281.1"/>
    <property type="molecule type" value="Genomic_DNA"/>
</dbReference>
<name>A0A8I1I036_9CORY</name>
<accession>A0A8I1I036</accession>
<proteinExistence type="predicted"/>
<evidence type="ECO:0000256" key="1">
    <source>
        <dbReference type="SAM" id="SignalP"/>
    </source>
</evidence>
<evidence type="ECO:0000313" key="3">
    <source>
        <dbReference type="Proteomes" id="UP000603369"/>
    </source>
</evidence>
<evidence type="ECO:0000313" key="2">
    <source>
        <dbReference type="EMBL" id="MBK3428281.1"/>
    </source>
</evidence>
<organism evidence="2 3">
    <name type="scientific">Corynebacterium tuberculostearicum</name>
    <dbReference type="NCBI Taxonomy" id="38304"/>
    <lineage>
        <taxon>Bacteria</taxon>
        <taxon>Bacillati</taxon>
        <taxon>Actinomycetota</taxon>
        <taxon>Actinomycetes</taxon>
        <taxon>Mycobacteriales</taxon>
        <taxon>Corynebacteriaceae</taxon>
        <taxon>Corynebacterium</taxon>
    </lineage>
</organism>
<protein>
    <submittedName>
        <fullName evidence="2">Uncharacterized protein</fullName>
    </submittedName>
</protein>
<dbReference type="Proteomes" id="UP000603369">
    <property type="component" value="Unassembled WGS sequence"/>
</dbReference>
<feature type="chain" id="PRO_5034622654" evidence="1">
    <location>
        <begin position="22"/>
        <end position="73"/>
    </location>
</feature>
<dbReference type="AlphaFoldDB" id="A0A8I1I036"/>